<keyword evidence="4 5" id="KW-0472">Membrane</keyword>
<feature type="transmembrane region" description="Helical" evidence="5">
    <location>
        <begin position="151"/>
        <end position="168"/>
    </location>
</feature>
<evidence type="ECO:0000313" key="8">
    <source>
        <dbReference type="Proteomes" id="UP000070700"/>
    </source>
</evidence>
<name>A0A194X7E4_MOLSC</name>
<feature type="transmembrane region" description="Helical" evidence="5">
    <location>
        <begin position="288"/>
        <end position="307"/>
    </location>
</feature>
<feature type="transmembrane region" description="Helical" evidence="5">
    <location>
        <begin position="20"/>
        <end position="42"/>
    </location>
</feature>
<feature type="transmembrane region" description="Helical" evidence="5">
    <location>
        <begin position="360"/>
        <end position="380"/>
    </location>
</feature>
<dbReference type="Pfam" id="PF07690">
    <property type="entry name" value="MFS_1"/>
    <property type="match status" value="1"/>
</dbReference>
<sequence length="595" mass="65482">MARSLITADANARPKHFRNFFEEFVFVFTVMMATACTTFIQGVININTVTIGRDLIMTPAQITWIAAAIGLANGSFMLFFGKTADFFGRKIQIVFGLAFLSLSSLLTAFAPTPTIFNILCGFLGLGTAVVAPPAIGLLFATYPEGKRRHRVTGALGAGNPIGFLLGSISSGTATNQASELGWKSPKTISFLLLGILLLLLFAFWQTIHPYPLLSPSIWKNTNFTLCIVSVGLGYMAFITNSFWIMLYMQDVQSILPLNIAVRLMPQVFAGILWSYLAQYLVSRWSGKVIIGIGGIAYVVGAILVNFIREDTSYWTFLFPALCITVVGADFQFVVANLYISQEMPTQSSLGAGFLQTSMRLSISVGLSITSAAYGSVASTLAGKENRTLPYERAYLCSIIFAVLGLSAVPFMKIGRQGTKAQPLRYDGMIGIPKNMSRLSKLSNDSLENSDSDVRSSLRYKPTNANRASVSTIMSMVSVGSADTWNPRWSFEAEEARSTQNDQSFLYEVCTKCMEERRRIMHTNENGLNFFGGLWEGVFGYENKPDAVWKGHHRHTWSGNRGFIALDKPLAVWDEKGARSVERTSGRVQAHEGGWM</sequence>
<keyword evidence="2 5" id="KW-0812">Transmembrane</keyword>
<feature type="transmembrane region" description="Helical" evidence="5">
    <location>
        <begin position="254"/>
        <end position="276"/>
    </location>
</feature>
<feature type="transmembrane region" description="Helical" evidence="5">
    <location>
        <begin position="62"/>
        <end position="81"/>
    </location>
</feature>
<evidence type="ECO:0000256" key="3">
    <source>
        <dbReference type="ARBA" id="ARBA00022989"/>
    </source>
</evidence>
<reference evidence="7 8" key="1">
    <citation type="submission" date="2015-10" db="EMBL/GenBank/DDBJ databases">
        <title>Full genome of DAOMC 229536 Phialocephala scopiformis, a fungal endophyte of spruce producing the potent anti-insectan compound rugulosin.</title>
        <authorList>
            <consortium name="DOE Joint Genome Institute"/>
            <person name="Walker A.K."/>
            <person name="Frasz S.L."/>
            <person name="Seifert K.A."/>
            <person name="Miller J.D."/>
            <person name="Mondo S.J."/>
            <person name="Labutti K."/>
            <person name="Lipzen A."/>
            <person name="Dockter R."/>
            <person name="Kennedy M."/>
            <person name="Grigoriev I.V."/>
            <person name="Spatafora J.W."/>
        </authorList>
    </citation>
    <scope>NUCLEOTIDE SEQUENCE [LARGE SCALE GENOMIC DNA]</scope>
    <source>
        <strain evidence="7 8">CBS 120377</strain>
    </source>
</reference>
<feature type="transmembrane region" description="Helical" evidence="5">
    <location>
        <begin position="225"/>
        <end position="248"/>
    </location>
</feature>
<protein>
    <submittedName>
        <fullName evidence="7">MFS general substrate transporter</fullName>
    </submittedName>
</protein>
<keyword evidence="3 5" id="KW-1133">Transmembrane helix</keyword>
<proteinExistence type="predicted"/>
<dbReference type="GeneID" id="28828242"/>
<feature type="transmembrane region" description="Helical" evidence="5">
    <location>
        <begin position="313"/>
        <end position="339"/>
    </location>
</feature>
<gene>
    <name evidence="7" type="ORF">LY89DRAFT_719725</name>
</gene>
<dbReference type="Proteomes" id="UP000070700">
    <property type="component" value="Unassembled WGS sequence"/>
</dbReference>
<dbReference type="GO" id="GO:0022857">
    <property type="term" value="F:transmembrane transporter activity"/>
    <property type="evidence" value="ECO:0007669"/>
    <property type="project" value="InterPro"/>
</dbReference>
<dbReference type="OrthoDB" id="2985014at2759"/>
<dbReference type="Gene3D" id="1.20.1250.20">
    <property type="entry name" value="MFS general substrate transporter like domains"/>
    <property type="match status" value="1"/>
</dbReference>
<dbReference type="InterPro" id="IPR011701">
    <property type="entry name" value="MFS"/>
</dbReference>
<dbReference type="EMBL" id="KQ947417">
    <property type="protein sequence ID" value="KUJ16081.1"/>
    <property type="molecule type" value="Genomic_DNA"/>
</dbReference>
<feature type="transmembrane region" description="Helical" evidence="5">
    <location>
        <begin position="116"/>
        <end position="139"/>
    </location>
</feature>
<evidence type="ECO:0000256" key="5">
    <source>
        <dbReference type="SAM" id="Phobius"/>
    </source>
</evidence>
<evidence type="ECO:0000256" key="2">
    <source>
        <dbReference type="ARBA" id="ARBA00022692"/>
    </source>
</evidence>
<dbReference type="PANTHER" id="PTHR42718:SF23">
    <property type="entry name" value="MAJOR FACILITATOR SUPERFAMILY (MFS) PROFILE DOMAIN-CONTAINING PROTEIN"/>
    <property type="match status" value="1"/>
</dbReference>
<dbReference type="PROSITE" id="PS50850">
    <property type="entry name" value="MFS"/>
    <property type="match status" value="1"/>
</dbReference>
<comment type="subcellular location">
    <subcellularLocation>
        <location evidence="1">Membrane</location>
        <topology evidence="1">Multi-pass membrane protein</topology>
    </subcellularLocation>
</comment>
<dbReference type="PANTHER" id="PTHR42718">
    <property type="entry name" value="MAJOR FACILITATOR SUPERFAMILY MULTIDRUG TRANSPORTER MFSC"/>
    <property type="match status" value="1"/>
</dbReference>
<evidence type="ECO:0000256" key="1">
    <source>
        <dbReference type="ARBA" id="ARBA00004141"/>
    </source>
</evidence>
<feature type="transmembrane region" description="Helical" evidence="5">
    <location>
        <begin position="188"/>
        <end position="204"/>
    </location>
</feature>
<dbReference type="InterPro" id="IPR036259">
    <property type="entry name" value="MFS_trans_sf"/>
</dbReference>
<evidence type="ECO:0000313" key="7">
    <source>
        <dbReference type="EMBL" id="KUJ16081.1"/>
    </source>
</evidence>
<dbReference type="GO" id="GO:0016020">
    <property type="term" value="C:membrane"/>
    <property type="evidence" value="ECO:0007669"/>
    <property type="project" value="UniProtKB-SubCell"/>
</dbReference>
<organism evidence="7 8">
    <name type="scientific">Mollisia scopiformis</name>
    <name type="common">Conifer needle endophyte fungus</name>
    <name type="synonym">Phialocephala scopiformis</name>
    <dbReference type="NCBI Taxonomy" id="149040"/>
    <lineage>
        <taxon>Eukaryota</taxon>
        <taxon>Fungi</taxon>
        <taxon>Dikarya</taxon>
        <taxon>Ascomycota</taxon>
        <taxon>Pezizomycotina</taxon>
        <taxon>Leotiomycetes</taxon>
        <taxon>Helotiales</taxon>
        <taxon>Mollisiaceae</taxon>
        <taxon>Mollisia</taxon>
    </lineage>
</organism>
<dbReference type="SUPFAM" id="SSF103473">
    <property type="entry name" value="MFS general substrate transporter"/>
    <property type="match status" value="1"/>
</dbReference>
<feature type="domain" description="Major facilitator superfamily (MFS) profile" evidence="6">
    <location>
        <begin position="26"/>
        <end position="416"/>
    </location>
</feature>
<evidence type="ECO:0000256" key="4">
    <source>
        <dbReference type="ARBA" id="ARBA00023136"/>
    </source>
</evidence>
<evidence type="ECO:0000259" key="6">
    <source>
        <dbReference type="PROSITE" id="PS50850"/>
    </source>
</evidence>
<dbReference type="AlphaFoldDB" id="A0A194X7E4"/>
<dbReference type="InParanoid" id="A0A194X7E4"/>
<keyword evidence="8" id="KW-1185">Reference proteome</keyword>
<dbReference type="InterPro" id="IPR020846">
    <property type="entry name" value="MFS_dom"/>
</dbReference>
<dbReference type="RefSeq" id="XP_018070436.1">
    <property type="nucleotide sequence ID" value="XM_018218516.1"/>
</dbReference>
<accession>A0A194X7E4</accession>
<dbReference type="KEGG" id="psco:LY89DRAFT_719725"/>
<feature type="transmembrane region" description="Helical" evidence="5">
    <location>
        <begin position="392"/>
        <end position="411"/>
    </location>
</feature>
<feature type="transmembrane region" description="Helical" evidence="5">
    <location>
        <begin position="93"/>
        <end position="110"/>
    </location>
</feature>